<dbReference type="Proteomes" id="UP000265520">
    <property type="component" value="Unassembled WGS sequence"/>
</dbReference>
<dbReference type="Gene3D" id="3.80.10.10">
    <property type="entry name" value="Ribonuclease Inhibitor"/>
    <property type="match status" value="1"/>
</dbReference>
<evidence type="ECO:0000313" key="1">
    <source>
        <dbReference type="EMBL" id="MCI65509.1"/>
    </source>
</evidence>
<dbReference type="EMBL" id="LXQA010677113">
    <property type="protein sequence ID" value="MCI65509.1"/>
    <property type="molecule type" value="Genomic_DNA"/>
</dbReference>
<protein>
    <submittedName>
        <fullName evidence="1">Disease resistance protein</fullName>
    </submittedName>
</protein>
<reference evidence="1 2" key="1">
    <citation type="journal article" date="2018" name="Front. Plant Sci.">
        <title>Red Clover (Trifolium pratense) and Zigzag Clover (T. medium) - A Picture of Genomic Similarities and Differences.</title>
        <authorList>
            <person name="Dluhosova J."/>
            <person name="Istvanek J."/>
            <person name="Nedelnik J."/>
            <person name="Repkova J."/>
        </authorList>
    </citation>
    <scope>NUCLEOTIDE SEQUENCE [LARGE SCALE GENOMIC DNA]</scope>
    <source>
        <strain evidence="2">cv. 10/8</strain>
        <tissue evidence="1">Leaf</tissue>
    </source>
</reference>
<accession>A0A392TX27</accession>
<dbReference type="AlphaFoldDB" id="A0A392TX27"/>
<proteinExistence type="predicted"/>
<dbReference type="InterPro" id="IPR032675">
    <property type="entry name" value="LRR_dom_sf"/>
</dbReference>
<organism evidence="1 2">
    <name type="scientific">Trifolium medium</name>
    <dbReference type="NCBI Taxonomy" id="97028"/>
    <lineage>
        <taxon>Eukaryota</taxon>
        <taxon>Viridiplantae</taxon>
        <taxon>Streptophyta</taxon>
        <taxon>Embryophyta</taxon>
        <taxon>Tracheophyta</taxon>
        <taxon>Spermatophyta</taxon>
        <taxon>Magnoliopsida</taxon>
        <taxon>eudicotyledons</taxon>
        <taxon>Gunneridae</taxon>
        <taxon>Pentapetalae</taxon>
        <taxon>rosids</taxon>
        <taxon>fabids</taxon>
        <taxon>Fabales</taxon>
        <taxon>Fabaceae</taxon>
        <taxon>Papilionoideae</taxon>
        <taxon>50 kb inversion clade</taxon>
        <taxon>NPAAA clade</taxon>
        <taxon>Hologalegina</taxon>
        <taxon>IRL clade</taxon>
        <taxon>Trifolieae</taxon>
        <taxon>Trifolium</taxon>
    </lineage>
</organism>
<name>A0A392TX27_9FABA</name>
<comment type="caution">
    <text evidence="1">The sequence shown here is derived from an EMBL/GenBank/DDBJ whole genome shotgun (WGS) entry which is preliminary data.</text>
</comment>
<evidence type="ECO:0000313" key="2">
    <source>
        <dbReference type="Proteomes" id="UP000265520"/>
    </source>
</evidence>
<keyword evidence="2" id="KW-1185">Reference proteome</keyword>
<feature type="non-terminal residue" evidence="1">
    <location>
        <position position="62"/>
    </location>
</feature>
<sequence length="62" mass="7092">MNLPNLKVLPEFPTIMTCLKRLYIVDCPQLLSLTSNMNRLTALEDLRIDGCPELCRKCQPQS</sequence>